<name>A0ABR8Y740_9BACT</name>
<comment type="caution">
    <text evidence="1">The sequence shown here is derived from an EMBL/GenBank/DDBJ whole genome shotgun (WGS) entry which is preliminary data.</text>
</comment>
<organism evidence="1 2">
    <name type="scientific">Phocaeicola intestinalis</name>
    <dbReference type="NCBI Taxonomy" id="2762212"/>
    <lineage>
        <taxon>Bacteria</taxon>
        <taxon>Pseudomonadati</taxon>
        <taxon>Bacteroidota</taxon>
        <taxon>Bacteroidia</taxon>
        <taxon>Bacteroidales</taxon>
        <taxon>Bacteroidaceae</taxon>
        <taxon>Phocaeicola</taxon>
    </lineage>
</organism>
<keyword evidence="1" id="KW-0540">Nuclease</keyword>
<dbReference type="Proteomes" id="UP000620874">
    <property type="component" value="Unassembled WGS sequence"/>
</dbReference>
<proteinExistence type="predicted"/>
<dbReference type="InterPro" id="IPR019059">
    <property type="entry name" value="Restrct_endonuc_II_HaeIII"/>
</dbReference>
<dbReference type="Pfam" id="PF09556">
    <property type="entry name" value="RE_HaeIII"/>
    <property type="match status" value="1"/>
</dbReference>
<dbReference type="EMBL" id="JACSPP010000013">
    <property type="protein sequence ID" value="MBD8040020.1"/>
    <property type="molecule type" value="Genomic_DNA"/>
</dbReference>
<keyword evidence="1" id="KW-0255">Endonuclease</keyword>
<keyword evidence="1" id="KW-0378">Hydrolase</keyword>
<dbReference type="RefSeq" id="WP_022041203.1">
    <property type="nucleotide sequence ID" value="NZ_JACSPP010000013.1"/>
</dbReference>
<evidence type="ECO:0000313" key="2">
    <source>
        <dbReference type="Proteomes" id="UP000620874"/>
    </source>
</evidence>
<keyword evidence="2" id="KW-1185">Reference proteome</keyword>
<dbReference type="GO" id="GO:0004519">
    <property type="term" value="F:endonuclease activity"/>
    <property type="evidence" value="ECO:0007669"/>
    <property type="project" value="UniProtKB-KW"/>
</dbReference>
<reference evidence="1 2" key="1">
    <citation type="submission" date="2020-08" db="EMBL/GenBank/DDBJ databases">
        <title>A Genomic Blueprint of the Chicken Gut Microbiome.</title>
        <authorList>
            <person name="Gilroy R."/>
            <person name="Ravi A."/>
            <person name="Getino M."/>
            <person name="Pursley I."/>
            <person name="Horton D.L."/>
            <person name="Alikhan N.-F."/>
            <person name="Baker D."/>
            <person name="Gharbi K."/>
            <person name="Hall N."/>
            <person name="Watson M."/>
            <person name="Adriaenssens E.M."/>
            <person name="Foster-Nyarko E."/>
            <person name="Jarju S."/>
            <person name="Secka A."/>
            <person name="Antonio M."/>
            <person name="Oren A."/>
            <person name="Chaudhuri R."/>
            <person name="La Ragione R.M."/>
            <person name="Hildebrand F."/>
            <person name="Pallen M.J."/>
        </authorList>
    </citation>
    <scope>NUCLEOTIDE SEQUENCE [LARGE SCALE GENOMIC DNA]</scope>
    <source>
        <strain evidence="1 2">Sa1CVN1</strain>
    </source>
</reference>
<protein>
    <submittedName>
        <fullName evidence="1">HaeIII family restriction endonuclease</fullName>
    </submittedName>
</protein>
<evidence type="ECO:0000313" key="1">
    <source>
        <dbReference type="EMBL" id="MBD8040020.1"/>
    </source>
</evidence>
<accession>A0ABR8Y740</accession>
<sequence>MSNKSNNQGRAYEFICLLILQEETSKIRPARIVTNSSYYAAQRAWNKLATNVQNIYKTSAYAAVAKLFTLEPRIIEKGEDVLELLIQADKKGENGDVRDILIIRNHIHWEIGLSLKHNHFAVKHSRLSDRLDFGSKWYGIPCSSDYWKDTQSTFNYLKASQRSHLKFKELPNKEKDIYIPLLKAFINEIKRQYAKHKNIPGKLVEYLLGEYDFYKIISIDKERNTKIQSYNLHGTLGMASQTQKSAKIIPIASLPTRIVSLDFVPGSQNTVELYMDEGWQFSFRIHNAKTNVEPSLKFDIQLIGMPITIITLNCFWN</sequence>
<gene>
    <name evidence="1" type="ORF">H9625_06085</name>
</gene>